<feature type="non-terminal residue" evidence="2">
    <location>
        <position position="189"/>
    </location>
</feature>
<sequence>MERYFPKFPKFLKFPKRLLEGKKHIDSICLDMEHLIEDDSKSHLKKQEESILPIGPLHHFPSQRALRRLQQSVDVRLAMKNIILKGVTTRQELLVRAGFCTTAADTNMSDTLPLPVRFGGNDSSPSTTALTLLSRDITNNIVLLGSAAELSGLSPEIVSVLSGRPAGGHGPAAGVQKNRKKKKKKEAKP</sequence>
<evidence type="ECO:0000313" key="3">
    <source>
        <dbReference type="Proteomes" id="UP000277212"/>
    </source>
</evidence>
<keyword evidence="3" id="KW-1185">Reference proteome</keyword>
<evidence type="ECO:0000256" key="1">
    <source>
        <dbReference type="SAM" id="MobiDB-lite"/>
    </source>
</evidence>
<comment type="caution">
    <text evidence="2">The sequence shown here is derived from an EMBL/GenBank/DDBJ whole genome shotgun (WGS) entry which is preliminary data.</text>
</comment>
<name>A0A3M2RSK1_9HYPO</name>
<protein>
    <submittedName>
        <fullName evidence="2">Uncharacterized protein</fullName>
    </submittedName>
</protein>
<accession>A0A3M2RSK1</accession>
<dbReference type="Proteomes" id="UP000277212">
    <property type="component" value="Unassembled WGS sequence"/>
</dbReference>
<feature type="compositionally biased region" description="Basic residues" evidence="1">
    <location>
        <begin position="177"/>
        <end position="189"/>
    </location>
</feature>
<dbReference type="AlphaFoldDB" id="A0A3M2RSK1"/>
<feature type="region of interest" description="Disordered" evidence="1">
    <location>
        <begin position="161"/>
        <end position="189"/>
    </location>
</feature>
<organism evidence="2 3">
    <name type="scientific">Fusarium kuroshium</name>
    <dbReference type="NCBI Taxonomy" id="2010991"/>
    <lineage>
        <taxon>Eukaryota</taxon>
        <taxon>Fungi</taxon>
        <taxon>Dikarya</taxon>
        <taxon>Ascomycota</taxon>
        <taxon>Pezizomycotina</taxon>
        <taxon>Sordariomycetes</taxon>
        <taxon>Hypocreomycetidae</taxon>
        <taxon>Hypocreales</taxon>
        <taxon>Nectriaceae</taxon>
        <taxon>Fusarium</taxon>
        <taxon>Fusarium solani species complex</taxon>
    </lineage>
</organism>
<proteinExistence type="predicted"/>
<dbReference type="OrthoDB" id="10657292at2759"/>
<reference evidence="2 3" key="1">
    <citation type="submission" date="2017-06" db="EMBL/GenBank/DDBJ databases">
        <title>Comparative genomic analysis of Ambrosia Fusariam Clade fungi.</title>
        <authorList>
            <person name="Stajich J.E."/>
            <person name="Carrillo J."/>
            <person name="Kijimoto T."/>
            <person name="Eskalen A."/>
            <person name="O'Donnell K."/>
            <person name="Kasson M."/>
        </authorList>
    </citation>
    <scope>NUCLEOTIDE SEQUENCE [LARGE SCALE GENOMIC DNA]</scope>
    <source>
        <strain evidence="2">UCR3666</strain>
    </source>
</reference>
<gene>
    <name evidence="2" type="ORF">CDV36_012189</name>
</gene>
<dbReference type="EMBL" id="NKUJ01000300">
    <property type="protein sequence ID" value="RMJ08199.1"/>
    <property type="molecule type" value="Genomic_DNA"/>
</dbReference>
<evidence type="ECO:0000313" key="2">
    <source>
        <dbReference type="EMBL" id="RMJ08199.1"/>
    </source>
</evidence>